<dbReference type="InterPro" id="IPR050908">
    <property type="entry name" value="SmbC-like"/>
</dbReference>
<dbReference type="InterPro" id="IPR020449">
    <property type="entry name" value="Tscrpt_reg_AraC-type_HTH"/>
</dbReference>
<gene>
    <name evidence="5" type="ORF">EPL05_12025</name>
</gene>
<dbReference type="Pfam" id="PF12833">
    <property type="entry name" value="HTH_18"/>
    <property type="match status" value="1"/>
</dbReference>
<proteinExistence type="predicted"/>
<evidence type="ECO:0000313" key="5">
    <source>
        <dbReference type="EMBL" id="RWY51603.1"/>
    </source>
</evidence>
<dbReference type="Proteomes" id="UP000286701">
    <property type="component" value="Unassembled WGS sequence"/>
</dbReference>
<keyword evidence="3" id="KW-0804">Transcription</keyword>
<dbReference type="SMART" id="SM00342">
    <property type="entry name" value="HTH_ARAC"/>
    <property type="match status" value="1"/>
</dbReference>
<dbReference type="PRINTS" id="PR00032">
    <property type="entry name" value="HTHARAC"/>
</dbReference>
<keyword evidence="1" id="KW-0805">Transcription regulation</keyword>
<comment type="caution">
    <text evidence="5">The sequence shown here is derived from an EMBL/GenBank/DDBJ whole genome shotgun (WGS) entry which is preliminary data.</text>
</comment>
<organism evidence="5 6">
    <name type="scientific">Mucilaginibacter gilvus</name>
    <dbReference type="NCBI Taxonomy" id="2305909"/>
    <lineage>
        <taxon>Bacteria</taxon>
        <taxon>Pseudomonadati</taxon>
        <taxon>Bacteroidota</taxon>
        <taxon>Sphingobacteriia</taxon>
        <taxon>Sphingobacteriales</taxon>
        <taxon>Sphingobacteriaceae</taxon>
        <taxon>Mucilaginibacter</taxon>
    </lineage>
</organism>
<dbReference type="OrthoDB" id="9816011at2"/>
<dbReference type="SUPFAM" id="SSF46689">
    <property type="entry name" value="Homeodomain-like"/>
    <property type="match status" value="2"/>
</dbReference>
<dbReference type="RefSeq" id="WP_128534224.1">
    <property type="nucleotide sequence ID" value="NZ_SBIW01000005.1"/>
</dbReference>
<dbReference type="InterPro" id="IPR011256">
    <property type="entry name" value="Reg_factor_effector_dom_sf"/>
</dbReference>
<dbReference type="PROSITE" id="PS01124">
    <property type="entry name" value="HTH_ARAC_FAMILY_2"/>
    <property type="match status" value="1"/>
</dbReference>
<protein>
    <submittedName>
        <fullName evidence="5">AraC family transcriptional regulator</fullName>
    </submittedName>
</protein>
<keyword evidence="2" id="KW-0238">DNA-binding</keyword>
<dbReference type="AlphaFoldDB" id="A0A3S3X6I5"/>
<evidence type="ECO:0000256" key="3">
    <source>
        <dbReference type="ARBA" id="ARBA00023163"/>
    </source>
</evidence>
<dbReference type="PANTHER" id="PTHR40055">
    <property type="entry name" value="TRANSCRIPTIONAL REGULATOR YGIV-RELATED"/>
    <property type="match status" value="1"/>
</dbReference>
<dbReference type="EMBL" id="SBIW01000005">
    <property type="protein sequence ID" value="RWY51603.1"/>
    <property type="molecule type" value="Genomic_DNA"/>
</dbReference>
<dbReference type="InterPro" id="IPR010499">
    <property type="entry name" value="AraC_E-bd"/>
</dbReference>
<dbReference type="InterPro" id="IPR009057">
    <property type="entry name" value="Homeodomain-like_sf"/>
</dbReference>
<evidence type="ECO:0000313" key="6">
    <source>
        <dbReference type="Proteomes" id="UP000286701"/>
    </source>
</evidence>
<dbReference type="GO" id="GO:0043565">
    <property type="term" value="F:sequence-specific DNA binding"/>
    <property type="evidence" value="ECO:0007669"/>
    <property type="project" value="InterPro"/>
</dbReference>
<dbReference type="GO" id="GO:0003700">
    <property type="term" value="F:DNA-binding transcription factor activity"/>
    <property type="evidence" value="ECO:0007669"/>
    <property type="project" value="InterPro"/>
</dbReference>
<feature type="domain" description="HTH araC/xylS-type" evidence="4">
    <location>
        <begin position="13"/>
        <end position="111"/>
    </location>
</feature>
<sequence length="303" mass="34928">MNKSTDIYKRRINQVIDHLNDNLDRSVSLEELASVAFFSPFHFHRIFVAMMGETVHNFTNRMRNEKAARLLRFSKKTIAEIATECGFSSTATLSRLFKHYFGVSPGQYRKGEKIKNSKIRKDLQPIIEYHCDLTQDELEKRFPVQIKQLPERRIAYIRVTDAFKERVVIAAFAKLIHWSKDVGLYPSETIFGMSKDDPEVTPKEKYTYESCITLPKDFKVSADSPVQITTLPACKYAFTRVSGDINLVATGINYLFDNWLINSDYECEAQPGLEVFLDKENVCNWSHFDLDIGIPVNAVNNFK</sequence>
<evidence type="ECO:0000256" key="1">
    <source>
        <dbReference type="ARBA" id="ARBA00023015"/>
    </source>
</evidence>
<dbReference type="SUPFAM" id="SSF55136">
    <property type="entry name" value="Probable bacterial effector-binding domain"/>
    <property type="match status" value="1"/>
</dbReference>
<dbReference type="PANTHER" id="PTHR40055:SF1">
    <property type="entry name" value="TRANSCRIPTIONAL REGULATOR YGIV-RELATED"/>
    <property type="match status" value="1"/>
</dbReference>
<name>A0A3S3X6I5_9SPHI</name>
<dbReference type="Gene3D" id="1.10.10.60">
    <property type="entry name" value="Homeodomain-like"/>
    <property type="match status" value="2"/>
</dbReference>
<reference evidence="5 6" key="1">
    <citation type="submission" date="2019-01" db="EMBL/GenBank/DDBJ databases">
        <title>Mucilaginibacter antarcticum sp. nov., isolated from antarctic soil.</title>
        <authorList>
            <person name="Yan Y.-Q."/>
            <person name="Du Z.-J."/>
        </authorList>
    </citation>
    <scope>NUCLEOTIDE SEQUENCE [LARGE SCALE GENOMIC DNA]</scope>
    <source>
        <strain evidence="5 6">F01003</strain>
    </source>
</reference>
<dbReference type="InterPro" id="IPR029442">
    <property type="entry name" value="GyrI-like"/>
</dbReference>
<dbReference type="Gene3D" id="3.20.80.10">
    <property type="entry name" value="Regulatory factor, effector binding domain"/>
    <property type="match status" value="1"/>
</dbReference>
<dbReference type="InterPro" id="IPR018060">
    <property type="entry name" value="HTH_AraC"/>
</dbReference>
<keyword evidence="6" id="KW-1185">Reference proteome</keyword>
<accession>A0A3S3X6I5</accession>
<evidence type="ECO:0000256" key="2">
    <source>
        <dbReference type="ARBA" id="ARBA00023125"/>
    </source>
</evidence>
<evidence type="ECO:0000259" key="4">
    <source>
        <dbReference type="PROSITE" id="PS01124"/>
    </source>
</evidence>
<dbReference type="Pfam" id="PF06445">
    <property type="entry name" value="GyrI-like"/>
    <property type="match status" value="1"/>
</dbReference>
<dbReference type="SMART" id="SM00871">
    <property type="entry name" value="AraC_E_bind"/>
    <property type="match status" value="1"/>
</dbReference>